<keyword evidence="3" id="KW-1185">Reference proteome</keyword>
<evidence type="ECO:0000256" key="1">
    <source>
        <dbReference type="SAM" id="MobiDB-lite"/>
    </source>
</evidence>
<feature type="compositionally biased region" description="Basic and acidic residues" evidence="1">
    <location>
        <begin position="1"/>
        <end position="18"/>
    </location>
</feature>
<feature type="region of interest" description="Disordered" evidence="1">
    <location>
        <begin position="1"/>
        <end position="28"/>
    </location>
</feature>
<accession>A0A2P1A2I0</accession>
<dbReference type="Proteomes" id="UP000240408">
    <property type="component" value="Segment"/>
</dbReference>
<gene>
    <name evidence="2" type="primary">42</name>
    <name evidence="2" type="ORF">SEA_PRISCILLA_42</name>
</gene>
<sequence>MTAATDRYEAERDPDHSTIGDSLTGKPPGCPVVHGGEEWRTPQAYCVYTLQPPE</sequence>
<dbReference type="EMBL" id="MG872841">
    <property type="protein sequence ID" value="AVI04297.1"/>
    <property type="molecule type" value="Genomic_DNA"/>
</dbReference>
<name>A0A2P1A2I0_9CAUD</name>
<reference evidence="2 3" key="1">
    <citation type="submission" date="2018-01" db="EMBL/GenBank/DDBJ databases">
        <authorList>
            <person name="Emanuel K.E."/>
            <person name="Kaluka D."/>
            <person name="Yan W."/>
            <person name="Park P.J."/>
            <person name="Lillis M.F."/>
            <person name="Washington J.M."/>
            <person name="Garlena R.A."/>
            <person name="Russell D.A."/>
            <person name="Pope W.H."/>
            <person name="Jacobs-Sera D."/>
            <person name="Hendrix R.W."/>
            <person name="Hatfull G.F."/>
        </authorList>
    </citation>
    <scope>NUCLEOTIDE SEQUENCE [LARGE SCALE GENOMIC DNA]</scope>
</reference>
<proteinExistence type="predicted"/>
<organism evidence="2 3">
    <name type="scientific">Mycobacterium phage Priscilla</name>
    <dbReference type="NCBI Taxonomy" id="2081627"/>
    <lineage>
        <taxon>Viruses</taxon>
        <taxon>Duplodnaviria</taxon>
        <taxon>Heunggongvirae</taxon>
        <taxon>Uroviricota</taxon>
        <taxon>Caudoviricetes</taxon>
        <taxon>Gracegardnervirinae</taxon>
        <taxon>Cheoctovirus</taxon>
        <taxon>Cheoctovirus priscilla</taxon>
    </lineage>
</organism>
<protein>
    <submittedName>
        <fullName evidence="2">Uncharacterized protein</fullName>
    </submittedName>
</protein>
<dbReference type="GeneID" id="60333225"/>
<dbReference type="RefSeq" id="YP_009961660.1">
    <property type="nucleotide sequence ID" value="NC_051702.1"/>
</dbReference>
<dbReference type="KEGG" id="vg:60333225"/>
<evidence type="ECO:0000313" key="3">
    <source>
        <dbReference type="Proteomes" id="UP000240408"/>
    </source>
</evidence>
<evidence type="ECO:0000313" key="2">
    <source>
        <dbReference type="EMBL" id="AVI04297.1"/>
    </source>
</evidence>